<dbReference type="GO" id="GO:0032259">
    <property type="term" value="P:methylation"/>
    <property type="evidence" value="ECO:0007669"/>
    <property type="project" value="UniProtKB-KW"/>
</dbReference>
<dbReference type="Proteomes" id="UP000663903">
    <property type="component" value="Chromosome"/>
</dbReference>
<name>A0A975CIL6_9BURK</name>
<dbReference type="SUPFAM" id="SSF53335">
    <property type="entry name" value="S-adenosyl-L-methionine-dependent methyltransferases"/>
    <property type="match status" value="1"/>
</dbReference>
<dbReference type="GO" id="GO:0005840">
    <property type="term" value="C:ribosome"/>
    <property type="evidence" value="ECO:0007669"/>
    <property type="project" value="UniProtKB-KW"/>
</dbReference>
<dbReference type="GO" id="GO:0005829">
    <property type="term" value="C:cytosol"/>
    <property type="evidence" value="ECO:0007669"/>
    <property type="project" value="TreeGrafter"/>
</dbReference>
<evidence type="ECO:0000313" key="5">
    <source>
        <dbReference type="EMBL" id="QTD47015.1"/>
    </source>
</evidence>
<dbReference type="InterPro" id="IPR007848">
    <property type="entry name" value="Small_mtfrase_dom"/>
</dbReference>
<dbReference type="PIRSF" id="PIRSF037167">
    <property type="entry name" value="Mtase_YfcB_prd"/>
    <property type="match status" value="1"/>
</dbReference>
<dbReference type="KEGG" id="otd:J1M35_09190"/>
<dbReference type="InterPro" id="IPR002052">
    <property type="entry name" value="DNA_methylase_N6_adenine_CS"/>
</dbReference>
<evidence type="ECO:0000256" key="1">
    <source>
        <dbReference type="ARBA" id="ARBA00022603"/>
    </source>
</evidence>
<dbReference type="GO" id="GO:0003676">
    <property type="term" value="F:nucleic acid binding"/>
    <property type="evidence" value="ECO:0007669"/>
    <property type="project" value="InterPro"/>
</dbReference>
<keyword evidence="5" id="KW-0689">Ribosomal protein</keyword>
<keyword evidence="3" id="KW-0949">S-adenosyl-L-methionine</keyword>
<keyword evidence="6" id="KW-1185">Reference proteome</keyword>
<evidence type="ECO:0000259" key="4">
    <source>
        <dbReference type="Pfam" id="PF05175"/>
    </source>
</evidence>
<dbReference type="GO" id="GO:0036009">
    <property type="term" value="F:protein-glutamine N-methyltransferase activity"/>
    <property type="evidence" value="ECO:0007669"/>
    <property type="project" value="InterPro"/>
</dbReference>
<evidence type="ECO:0000256" key="2">
    <source>
        <dbReference type="ARBA" id="ARBA00022679"/>
    </source>
</evidence>
<evidence type="ECO:0000256" key="3">
    <source>
        <dbReference type="ARBA" id="ARBA00022691"/>
    </source>
</evidence>
<dbReference type="NCBIfam" id="TIGR03533">
    <property type="entry name" value="L3_gln_methyl"/>
    <property type="match status" value="1"/>
</dbReference>
<evidence type="ECO:0000313" key="6">
    <source>
        <dbReference type="Proteomes" id="UP000663903"/>
    </source>
</evidence>
<dbReference type="InterPro" id="IPR004556">
    <property type="entry name" value="HemK-like"/>
</dbReference>
<dbReference type="InterPro" id="IPR017127">
    <property type="entry name" value="Ribosome_uL3_MTase"/>
</dbReference>
<proteinExistence type="predicted"/>
<feature type="domain" description="Methyltransferase small" evidence="4">
    <location>
        <begin position="122"/>
        <end position="204"/>
    </location>
</feature>
<dbReference type="Gene3D" id="3.40.50.150">
    <property type="entry name" value="Vaccinia Virus protein VP39"/>
    <property type="match status" value="1"/>
</dbReference>
<keyword evidence="2 5" id="KW-0808">Transferase</keyword>
<reference evidence="5" key="1">
    <citation type="submission" date="2021-03" db="EMBL/GenBank/DDBJ databases">
        <title>Ottowia sp. 27C isolated from the cloaca of a Giant Asian pond turtle (Heosemys grandis).</title>
        <authorList>
            <person name="Spergser J."/>
            <person name="Busse H.-J."/>
        </authorList>
    </citation>
    <scope>NUCLEOTIDE SEQUENCE</scope>
    <source>
        <strain evidence="5">27C</strain>
    </source>
</reference>
<sequence>MTLADLIASAERELLDAGVSFGHGTTNARDEAAWLVLHALGLPLDTDVEEYASNQPLAPGSQARAASLLRARIDTRQPLAYLTHEAWLQGVPFYVDERSIVPRSLIAEALADGSVDPWLSDQTRCMLDLCTGNGSLAVLAALAWPEVRVTAADISADALAVARINVDRHGLQDRITLIESDGLAQCVGPYDLILCNPPYVNSASMAALPAEFRAEPALALAGGADGMDFIRALLRDAPARMSAHGVLVLEIGHERAHFEAAFPQLNPVWLDTSAGGDQVLLLTHQDLTSRWPAQA</sequence>
<accession>A0A975CIL6</accession>
<dbReference type="Pfam" id="PF05175">
    <property type="entry name" value="MTS"/>
    <property type="match status" value="1"/>
</dbReference>
<keyword evidence="5" id="KW-0687">Ribonucleoprotein</keyword>
<organism evidence="5 6">
    <name type="scientific">Ottowia testudinis</name>
    <dbReference type="NCBI Taxonomy" id="2816950"/>
    <lineage>
        <taxon>Bacteria</taxon>
        <taxon>Pseudomonadati</taxon>
        <taxon>Pseudomonadota</taxon>
        <taxon>Betaproteobacteria</taxon>
        <taxon>Burkholderiales</taxon>
        <taxon>Comamonadaceae</taxon>
        <taxon>Ottowia</taxon>
    </lineage>
</organism>
<gene>
    <name evidence="5" type="primary">prmB</name>
    <name evidence="5" type="ORF">J1M35_09190</name>
</gene>
<dbReference type="CDD" id="cd02440">
    <property type="entry name" value="AdoMet_MTases"/>
    <property type="match status" value="1"/>
</dbReference>
<dbReference type="EC" id="2.1.1.298" evidence="5"/>
<dbReference type="NCBIfam" id="TIGR00536">
    <property type="entry name" value="hemK_fam"/>
    <property type="match status" value="1"/>
</dbReference>
<keyword evidence="1 5" id="KW-0489">Methyltransferase</keyword>
<dbReference type="EMBL" id="CP071796">
    <property type="protein sequence ID" value="QTD47015.1"/>
    <property type="molecule type" value="Genomic_DNA"/>
</dbReference>
<protein>
    <submittedName>
        <fullName evidence="5">50S ribosomal protein L3 N(5)-glutamine methyltransferase</fullName>
        <ecNumber evidence="5">2.1.1.298</ecNumber>
    </submittedName>
</protein>
<dbReference type="RefSeq" id="WP_208010911.1">
    <property type="nucleotide sequence ID" value="NZ_CP071796.1"/>
</dbReference>
<dbReference type="PANTHER" id="PTHR47806:SF1">
    <property type="entry name" value="RIBOSOMAL PROTEIN UL3 GLUTAMINE METHYLTRANSFERASE"/>
    <property type="match status" value="1"/>
</dbReference>
<dbReference type="AlphaFoldDB" id="A0A975CIL6"/>
<dbReference type="InterPro" id="IPR029063">
    <property type="entry name" value="SAM-dependent_MTases_sf"/>
</dbReference>
<dbReference type="PROSITE" id="PS00092">
    <property type="entry name" value="N6_MTASE"/>
    <property type="match status" value="1"/>
</dbReference>
<dbReference type="PANTHER" id="PTHR47806">
    <property type="entry name" value="50S RIBOSOMAL PROTEIN L3 GLUTAMINE METHYLTRANSFERASE"/>
    <property type="match status" value="1"/>
</dbReference>
<dbReference type="Gene3D" id="1.10.8.10">
    <property type="entry name" value="DNA helicase RuvA subunit, C-terminal domain"/>
    <property type="match status" value="1"/>
</dbReference>